<dbReference type="RefSeq" id="WP_002847744.1">
    <property type="nucleotide sequence ID" value="NZ_ADKM02000049.1"/>
</dbReference>
<dbReference type="SUPFAM" id="SSF52540">
    <property type="entry name" value="P-loop containing nucleoside triphosphate hydrolases"/>
    <property type="match status" value="1"/>
</dbReference>
<gene>
    <name evidence="12 15" type="primary">recF</name>
    <name evidence="15" type="ORF">CUS_4972</name>
</gene>
<dbReference type="NCBIfam" id="TIGR00611">
    <property type="entry name" value="recf"/>
    <property type="match status" value="1"/>
</dbReference>
<keyword evidence="11 12" id="KW-0742">SOS response</keyword>
<evidence type="ECO:0000256" key="2">
    <source>
        <dbReference type="ARBA" id="ARBA00008016"/>
    </source>
</evidence>
<keyword evidence="7 12" id="KW-0227">DNA damage</keyword>
<keyword evidence="16" id="KW-1185">Reference proteome</keyword>
<evidence type="ECO:0000256" key="12">
    <source>
        <dbReference type="HAMAP-Rule" id="MF_00365"/>
    </source>
</evidence>
<dbReference type="eggNOG" id="COG1195">
    <property type="taxonomic scope" value="Bacteria"/>
</dbReference>
<evidence type="ECO:0000256" key="7">
    <source>
        <dbReference type="ARBA" id="ARBA00022763"/>
    </source>
</evidence>
<keyword evidence="9 12" id="KW-0238">DNA-binding</keyword>
<keyword evidence="5 12" id="KW-0235">DNA replication</keyword>
<dbReference type="InterPro" id="IPR042174">
    <property type="entry name" value="RecF_2"/>
</dbReference>
<dbReference type="GO" id="GO:0003697">
    <property type="term" value="F:single-stranded DNA binding"/>
    <property type="evidence" value="ECO:0007669"/>
    <property type="project" value="UniProtKB-UniRule"/>
</dbReference>
<dbReference type="Gene3D" id="3.40.50.300">
    <property type="entry name" value="P-loop containing nucleotide triphosphate hydrolases"/>
    <property type="match status" value="1"/>
</dbReference>
<evidence type="ECO:0000256" key="4">
    <source>
        <dbReference type="ARBA" id="ARBA00022490"/>
    </source>
</evidence>
<dbReference type="GO" id="GO:0005524">
    <property type="term" value="F:ATP binding"/>
    <property type="evidence" value="ECO:0007669"/>
    <property type="project" value="UniProtKB-UniRule"/>
</dbReference>
<keyword evidence="8 12" id="KW-0067">ATP-binding</keyword>
<accession>E9S9T2</accession>
<dbReference type="OrthoDB" id="9803889at2"/>
<keyword evidence="6 12" id="KW-0547">Nucleotide-binding</keyword>
<dbReference type="AlphaFoldDB" id="E9S9T2"/>
<proteinExistence type="inferred from homology"/>
<comment type="similarity">
    <text evidence="2 12 13">Belongs to the RecF family.</text>
</comment>
<comment type="caution">
    <text evidence="15">The sequence shown here is derived from an EMBL/GenBank/DDBJ whole genome shotgun (WGS) entry which is preliminary data.</text>
</comment>
<evidence type="ECO:0000256" key="9">
    <source>
        <dbReference type="ARBA" id="ARBA00023125"/>
    </source>
</evidence>
<evidence type="ECO:0000256" key="6">
    <source>
        <dbReference type="ARBA" id="ARBA00022741"/>
    </source>
</evidence>
<dbReference type="EMBL" id="ADKM02000049">
    <property type="protein sequence ID" value="EGC03975.1"/>
    <property type="molecule type" value="Genomic_DNA"/>
</dbReference>
<evidence type="ECO:0000256" key="1">
    <source>
        <dbReference type="ARBA" id="ARBA00004496"/>
    </source>
</evidence>
<reference evidence="15 16" key="1">
    <citation type="submission" date="2011-02" db="EMBL/GenBank/DDBJ databases">
        <authorList>
            <person name="Nelson K.E."/>
            <person name="Sutton G."/>
            <person name="Torralba M."/>
            <person name="Durkin S."/>
            <person name="Harkins D."/>
            <person name="Montgomery R."/>
            <person name="Ziemer C."/>
            <person name="Klaassens E."/>
            <person name="Ocuiv P."/>
            <person name="Morrison M."/>
        </authorList>
    </citation>
    <scope>NUCLEOTIDE SEQUENCE [LARGE SCALE GENOMIC DNA]</scope>
    <source>
        <strain evidence="15 16">8</strain>
    </source>
</reference>
<sequence length="379" mass="43327">MFITELSVNGFKNLKGISIKPHEKINIFCGRNAQGKTNLIEAIWLCSGARSFRSTKDRRMIGDDEQVMNIGLRFKNSFREQEIAFAMAKPNIKEKNVTLNGVKLKAPSKLFGGLNCVIFTPEDLELSKGSPDNRRQFIDLSVAQIKNSYSAVTYKYEALIERRNLLLKNINYGKAGKDELEMWDVQLAQMGAFISLHRYNYTKKLSAYAQMLYEEISGGSEKLDISYYSTVYDSEMLDKATEYTGELKDRYFEVLKNNISDDLRAGFTQKGVHRDDLICKINGRPVREDASQGQHRSAALIMKLSQAYILNDEIDDFPVILLDDVLSELDPSRQRFVISKIHDMQVFITCCDMNIPFDESSHGKIFNIEKGQIIKRQTE</sequence>
<feature type="binding site" evidence="12">
    <location>
        <begin position="30"/>
        <end position="37"/>
    </location>
    <ligand>
        <name>ATP</name>
        <dbReference type="ChEBI" id="CHEBI:30616"/>
    </ligand>
</feature>
<comment type="subcellular location">
    <subcellularLocation>
        <location evidence="1 12 13">Cytoplasm</location>
    </subcellularLocation>
</comment>
<evidence type="ECO:0000313" key="15">
    <source>
        <dbReference type="EMBL" id="EGC03975.1"/>
    </source>
</evidence>
<evidence type="ECO:0000259" key="14">
    <source>
        <dbReference type="Pfam" id="PF02463"/>
    </source>
</evidence>
<evidence type="ECO:0000256" key="10">
    <source>
        <dbReference type="ARBA" id="ARBA00023204"/>
    </source>
</evidence>
<dbReference type="GO" id="GO:0006260">
    <property type="term" value="P:DNA replication"/>
    <property type="evidence" value="ECO:0007669"/>
    <property type="project" value="UniProtKB-UniRule"/>
</dbReference>
<dbReference type="InterPro" id="IPR003395">
    <property type="entry name" value="RecF/RecN/SMC_N"/>
</dbReference>
<evidence type="ECO:0000256" key="13">
    <source>
        <dbReference type="RuleBase" id="RU000578"/>
    </source>
</evidence>
<keyword evidence="4 12" id="KW-0963">Cytoplasm</keyword>
<dbReference type="GO" id="GO:0009432">
    <property type="term" value="P:SOS response"/>
    <property type="evidence" value="ECO:0007669"/>
    <property type="project" value="UniProtKB-UniRule"/>
</dbReference>
<organism evidence="15 16">
    <name type="scientific">Ruminococcus albus 8</name>
    <dbReference type="NCBI Taxonomy" id="246199"/>
    <lineage>
        <taxon>Bacteria</taxon>
        <taxon>Bacillati</taxon>
        <taxon>Bacillota</taxon>
        <taxon>Clostridia</taxon>
        <taxon>Eubacteriales</taxon>
        <taxon>Oscillospiraceae</taxon>
        <taxon>Ruminococcus</taxon>
    </lineage>
</organism>
<evidence type="ECO:0000256" key="3">
    <source>
        <dbReference type="ARBA" id="ARBA00020170"/>
    </source>
</evidence>
<dbReference type="Gene3D" id="1.20.1050.90">
    <property type="entry name" value="RecF/RecN/SMC, N-terminal domain"/>
    <property type="match status" value="1"/>
</dbReference>
<evidence type="ECO:0000313" key="16">
    <source>
        <dbReference type="Proteomes" id="UP000004259"/>
    </source>
</evidence>
<dbReference type="HAMAP" id="MF_00365">
    <property type="entry name" value="RecF"/>
    <property type="match status" value="1"/>
</dbReference>
<dbReference type="PANTHER" id="PTHR32182:SF0">
    <property type="entry name" value="DNA REPLICATION AND REPAIR PROTEIN RECF"/>
    <property type="match status" value="1"/>
</dbReference>
<dbReference type="GO" id="GO:0000731">
    <property type="term" value="P:DNA synthesis involved in DNA repair"/>
    <property type="evidence" value="ECO:0007669"/>
    <property type="project" value="TreeGrafter"/>
</dbReference>
<dbReference type="GO" id="GO:0005737">
    <property type="term" value="C:cytoplasm"/>
    <property type="evidence" value="ECO:0007669"/>
    <property type="project" value="UniProtKB-SubCell"/>
</dbReference>
<dbReference type="Proteomes" id="UP000004259">
    <property type="component" value="Unassembled WGS sequence"/>
</dbReference>
<dbReference type="InterPro" id="IPR018078">
    <property type="entry name" value="DNA-binding_RecF_CS"/>
</dbReference>
<dbReference type="InterPro" id="IPR027417">
    <property type="entry name" value="P-loop_NTPase"/>
</dbReference>
<evidence type="ECO:0000256" key="11">
    <source>
        <dbReference type="ARBA" id="ARBA00023236"/>
    </source>
</evidence>
<dbReference type="Pfam" id="PF02463">
    <property type="entry name" value="SMC_N"/>
    <property type="match status" value="1"/>
</dbReference>
<evidence type="ECO:0000256" key="5">
    <source>
        <dbReference type="ARBA" id="ARBA00022705"/>
    </source>
</evidence>
<dbReference type="STRING" id="246199.CUS_4972"/>
<dbReference type="GO" id="GO:0006302">
    <property type="term" value="P:double-strand break repair"/>
    <property type="evidence" value="ECO:0007669"/>
    <property type="project" value="TreeGrafter"/>
</dbReference>
<name>E9S9T2_RUMAL</name>
<dbReference type="InterPro" id="IPR001238">
    <property type="entry name" value="DNA-binding_RecF"/>
</dbReference>
<dbReference type="PANTHER" id="PTHR32182">
    <property type="entry name" value="DNA REPLICATION AND REPAIR PROTEIN RECF"/>
    <property type="match status" value="1"/>
</dbReference>
<comment type="function">
    <text evidence="12 13">The RecF protein is involved in DNA metabolism; it is required for DNA replication and normal SOS inducibility. RecF binds preferentially to single-stranded, linear DNA. It also seems to bind ATP.</text>
</comment>
<protein>
    <recommendedName>
        <fullName evidence="3 12">DNA replication and repair protein RecF</fullName>
    </recommendedName>
</protein>
<feature type="domain" description="RecF/RecN/SMC N-terminal" evidence="14">
    <location>
        <begin position="2"/>
        <end position="354"/>
    </location>
</feature>
<keyword evidence="10 12" id="KW-0234">DNA repair</keyword>
<evidence type="ECO:0000256" key="8">
    <source>
        <dbReference type="ARBA" id="ARBA00022840"/>
    </source>
</evidence>
<dbReference type="PROSITE" id="PS00618">
    <property type="entry name" value="RECF_2"/>
    <property type="match status" value="1"/>
</dbReference>